<dbReference type="EMBL" id="HBUF01119170">
    <property type="protein sequence ID" value="CAG6641797.1"/>
    <property type="molecule type" value="Transcribed_RNA"/>
</dbReference>
<name>A0A8D8V3K6_9HEMI</name>
<reference evidence="1" key="1">
    <citation type="submission" date="2021-05" db="EMBL/GenBank/DDBJ databases">
        <authorList>
            <person name="Alioto T."/>
            <person name="Alioto T."/>
            <person name="Gomez Garrido J."/>
        </authorList>
    </citation>
    <scope>NUCLEOTIDE SEQUENCE</scope>
</reference>
<evidence type="ECO:0000313" key="1">
    <source>
        <dbReference type="EMBL" id="CAG6714626.1"/>
    </source>
</evidence>
<dbReference type="EMBL" id="HBUF01351990">
    <property type="protein sequence ID" value="CAG6714625.1"/>
    <property type="molecule type" value="Transcribed_RNA"/>
</dbReference>
<organism evidence="1">
    <name type="scientific">Cacopsylla melanoneura</name>
    <dbReference type="NCBI Taxonomy" id="428564"/>
    <lineage>
        <taxon>Eukaryota</taxon>
        <taxon>Metazoa</taxon>
        <taxon>Ecdysozoa</taxon>
        <taxon>Arthropoda</taxon>
        <taxon>Hexapoda</taxon>
        <taxon>Insecta</taxon>
        <taxon>Pterygota</taxon>
        <taxon>Neoptera</taxon>
        <taxon>Paraneoptera</taxon>
        <taxon>Hemiptera</taxon>
        <taxon>Sternorrhyncha</taxon>
        <taxon>Psylloidea</taxon>
        <taxon>Psyllidae</taxon>
        <taxon>Psyllinae</taxon>
        <taxon>Cacopsylla</taxon>
    </lineage>
</organism>
<proteinExistence type="predicted"/>
<dbReference type="AlphaFoldDB" id="A0A8D8V3K6"/>
<dbReference type="EMBL" id="HBUF01351991">
    <property type="protein sequence ID" value="CAG6714626.1"/>
    <property type="molecule type" value="Transcribed_RNA"/>
</dbReference>
<dbReference type="EMBL" id="HBUF01119168">
    <property type="protein sequence ID" value="CAG6641793.1"/>
    <property type="molecule type" value="Transcribed_RNA"/>
</dbReference>
<protein>
    <submittedName>
        <fullName evidence="1">Uncharacterized protein</fullName>
    </submittedName>
</protein>
<dbReference type="EMBL" id="HBUF01119169">
    <property type="protein sequence ID" value="CAG6641795.1"/>
    <property type="molecule type" value="Transcribed_RNA"/>
</dbReference>
<accession>A0A8D8V3K6</accession>
<sequence length="217" mass="23748">MSYGTRGRKDKLGDATPDKAQLTLVNAVAQSKQPVEVLLISHQLGSVDGTELTDEDNSLSSYVEDNKLVPADKDQQHEGTGKNIIALKEKNTNLVKLITSLAQTYSIQVKQIVPLEDIPSDQKVSVIRNIVKVNELNQDPCYVIVVNGDEAAISEILAIRGLSVTRVGKETKALNSLEKQQIEELKKKLNRTETAAGGGAESLETPKECSTFRLYVF</sequence>